<proteinExistence type="predicted"/>
<dbReference type="AlphaFoldDB" id="A0A7K3M3R0"/>
<organism evidence="1 2">
    <name type="scientific">Phytoactinopolyspora mesophila</name>
    <dbReference type="NCBI Taxonomy" id="2650750"/>
    <lineage>
        <taxon>Bacteria</taxon>
        <taxon>Bacillati</taxon>
        <taxon>Actinomycetota</taxon>
        <taxon>Actinomycetes</taxon>
        <taxon>Jiangellales</taxon>
        <taxon>Jiangellaceae</taxon>
        <taxon>Phytoactinopolyspora</taxon>
    </lineage>
</organism>
<protein>
    <submittedName>
        <fullName evidence="1">Uncharacterized protein</fullName>
    </submittedName>
</protein>
<dbReference type="Proteomes" id="UP000460435">
    <property type="component" value="Unassembled WGS sequence"/>
</dbReference>
<dbReference type="RefSeq" id="WP_162450571.1">
    <property type="nucleotide sequence ID" value="NZ_WLZY01000004.1"/>
</dbReference>
<evidence type="ECO:0000313" key="1">
    <source>
        <dbReference type="EMBL" id="NDL57850.1"/>
    </source>
</evidence>
<comment type="caution">
    <text evidence="1">The sequence shown here is derived from an EMBL/GenBank/DDBJ whole genome shotgun (WGS) entry which is preliminary data.</text>
</comment>
<keyword evidence="2" id="KW-1185">Reference proteome</keyword>
<accession>A0A7K3M3R0</accession>
<evidence type="ECO:0000313" key="2">
    <source>
        <dbReference type="Proteomes" id="UP000460435"/>
    </source>
</evidence>
<reference evidence="1 2" key="1">
    <citation type="submission" date="2019-11" db="EMBL/GenBank/DDBJ databases">
        <authorList>
            <person name="Li X.-J."/>
            <person name="Feng X.-M."/>
        </authorList>
    </citation>
    <scope>NUCLEOTIDE SEQUENCE [LARGE SCALE GENOMIC DNA]</scope>
    <source>
        <strain evidence="1 2">XMNu-373</strain>
    </source>
</reference>
<sequence length="701" mass="76045">MTGMVVCAAGHQMPAGPDRVCFTCRRDEVIACARAVETSLSGDDVAAAVDTVATNPAVWRFLAEAFARDPDALAHAAPPVVGRLVTELIARGSTVMTVPTCVTCGVSGRPLTVTDDGGMCKRCAARRNPAACSHCGIVKPVAGRTNSGGPICEPCRRHQRGHRPCGVCGNTTSIAVRARGDQPDICVNCYRRPEATCHVCRRRRPCSFADTDRPICASCSPRATAICARCGAHRPPAARWDEGPICDTCYTAALRHRGRCAVCGDQRRLVAPPGPEATTCADCAGVPVVHACIDCGLEDKLYEKDRCARCSLRRRATELLSGASGQVPAELNGVLEAICAARTPRAALNWLRQGAAAAVLTELVSGQLQLTHEALDAHPHPKAADYLRHMLVASGALEPRDEALARTERWLTDLLATIDDNEYRRLVQAFAAWQVMRRLRRHAETRPAPRTYTAHAKLRIKVATEFLTWLTAHDTTLAEARQTDIDQWLATSPRACHVRDFLTWATERRHCPAFTIPAPQRFTGTATDSDQRWAHLARLLHDDELALVDRVAGCFLLLFAQPQSRIAVMTTDQITQHDNEVFVRFGQHDVPVPEPLDTLLLQLIANGKSYTGIGSPADTQWLFPGGMPGRPITASRLAERLRAVGISTQAGRRATLIDLAAKLPAAVLADLLGLHRATAVKWTGQAGGGWNRYAAEIARTR</sequence>
<name>A0A7K3M3R0_9ACTN</name>
<dbReference type="EMBL" id="WLZY01000004">
    <property type="protein sequence ID" value="NDL57850.1"/>
    <property type="molecule type" value="Genomic_DNA"/>
</dbReference>
<gene>
    <name evidence="1" type="ORF">F7O44_12260</name>
</gene>